<dbReference type="InterPro" id="IPR038590">
    <property type="entry name" value="YaeQ_sf"/>
</dbReference>
<dbReference type="RefSeq" id="WP_184340243.1">
    <property type="nucleotide sequence ID" value="NZ_JACHIG010000005.1"/>
</dbReference>
<organism evidence="1 2">
    <name type="scientific">Prosthecobacter vanneervenii</name>
    <dbReference type="NCBI Taxonomy" id="48466"/>
    <lineage>
        <taxon>Bacteria</taxon>
        <taxon>Pseudomonadati</taxon>
        <taxon>Verrucomicrobiota</taxon>
        <taxon>Verrucomicrobiia</taxon>
        <taxon>Verrucomicrobiales</taxon>
        <taxon>Verrucomicrobiaceae</taxon>
        <taxon>Prosthecobacter</taxon>
    </lineage>
</organism>
<dbReference type="SMART" id="SM01322">
    <property type="entry name" value="YaeQ"/>
    <property type="match status" value="1"/>
</dbReference>
<dbReference type="InterPro" id="IPR009822">
    <property type="entry name" value="YaeQ"/>
</dbReference>
<proteinExistence type="predicted"/>
<reference evidence="1 2" key="1">
    <citation type="submission" date="2020-08" db="EMBL/GenBank/DDBJ databases">
        <title>Genomic Encyclopedia of Type Strains, Phase IV (KMG-IV): sequencing the most valuable type-strain genomes for metagenomic binning, comparative biology and taxonomic classification.</title>
        <authorList>
            <person name="Goeker M."/>
        </authorList>
    </citation>
    <scope>NUCLEOTIDE SEQUENCE [LARGE SCALE GENOMIC DNA]</scope>
    <source>
        <strain evidence="1 2">DSM 12252</strain>
    </source>
</reference>
<gene>
    <name evidence="1" type="ORF">HNQ65_002914</name>
</gene>
<keyword evidence="2" id="KW-1185">Reference proteome</keyword>
<name>A0A7W7YBV0_9BACT</name>
<evidence type="ECO:0000313" key="2">
    <source>
        <dbReference type="Proteomes" id="UP000590740"/>
    </source>
</evidence>
<dbReference type="Proteomes" id="UP000590740">
    <property type="component" value="Unassembled WGS sequence"/>
</dbReference>
<dbReference type="InterPro" id="IPR011335">
    <property type="entry name" value="Restrct_endonuc-II-like"/>
</dbReference>
<dbReference type="PIRSF" id="PIRSF011484">
    <property type="entry name" value="YaeQ"/>
    <property type="match status" value="1"/>
</dbReference>
<accession>A0A7W7YBV0</accession>
<dbReference type="EMBL" id="JACHIG010000005">
    <property type="protein sequence ID" value="MBB5033331.1"/>
    <property type="molecule type" value="Genomic_DNA"/>
</dbReference>
<dbReference type="Gene3D" id="3.10.640.10">
    <property type="entry name" value="Restriction endonuclease-like alpha-beta roll domain"/>
    <property type="match status" value="1"/>
</dbReference>
<protein>
    <submittedName>
        <fullName evidence="1">Uncharacterized protein YaeQ</fullName>
    </submittedName>
</protein>
<comment type="caution">
    <text evidence="1">The sequence shown here is derived from an EMBL/GenBank/DDBJ whole genome shotgun (WGS) entry which is preliminary data.</text>
</comment>
<dbReference type="PANTHER" id="PTHR38784:SF1">
    <property type="entry name" value="SUCROSE PHOSPHORYLASE"/>
    <property type="match status" value="1"/>
</dbReference>
<sequence>MALKAIIYKAKVSLSDLDHNIYSDHELTIARHPSETEERMMIRLLAYVLNAPENNDHGTLEFGKDMWEADEPALSQHDLTGLLVHWIDLGQPDEKRLVRTCGRSRKVSVYSFANTAATWWAGLAGKFTRVQNLHVWQIPAAESQELGTLADRSMSLTITLQDGVLFVEEGGRTVELHLARLCGAE</sequence>
<dbReference type="AlphaFoldDB" id="A0A7W7YBV0"/>
<dbReference type="SUPFAM" id="SSF52980">
    <property type="entry name" value="Restriction endonuclease-like"/>
    <property type="match status" value="1"/>
</dbReference>
<dbReference type="PANTHER" id="PTHR38784">
    <property type="entry name" value="SUCROSE PHOSPHORYLASE"/>
    <property type="match status" value="1"/>
</dbReference>
<evidence type="ECO:0000313" key="1">
    <source>
        <dbReference type="EMBL" id="MBB5033331.1"/>
    </source>
</evidence>
<dbReference type="Pfam" id="PF07152">
    <property type="entry name" value="YaeQ"/>
    <property type="match status" value="1"/>
</dbReference>